<keyword evidence="3" id="KW-1185">Reference proteome</keyword>
<name>A0A7W7ZCA2_9BACT</name>
<feature type="chain" id="PRO_5031473107" evidence="1">
    <location>
        <begin position="23"/>
        <end position="180"/>
    </location>
</feature>
<gene>
    <name evidence="2" type="ORF">HDF16_001857</name>
</gene>
<evidence type="ECO:0000256" key="1">
    <source>
        <dbReference type="SAM" id="SignalP"/>
    </source>
</evidence>
<accession>A0A7W7ZCA2</accession>
<sequence length="180" mass="19560">MLRPPKILSASFILVVALSSQAQIRIGTPKKSSADVGVNSVHAPVPTPLVAGKKAFISYELGDVTAFPDAYSGGPERAYGEFYSAMKTWGRYDLVSDPNDADVVFAVRFVDPVGVVPQIRVGIMDAKTHINLWGFVEQVDFKFRKKNRDLAFTDSVKLLVADIQTLLGQATIPPPTPAQQ</sequence>
<reference evidence="2 3" key="1">
    <citation type="submission" date="2020-08" db="EMBL/GenBank/DDBJ databases">
        <title>Genomic Encyclopedia of Type Strains, Phase IV (KMG-V): Genome sequencing to study the core and pangenomes of soil and plant-associated prokaryotes.</title>
        <authorList>
            <person name="Whitman W."/>
        </authorList>
    </citation>
    <scope>NUCLEOTIDE SEQUENCE [LARGE SCALE GENOMIC DNA]</scope>
    <source>
        <strain evidence="2 3">M8UP14</strain>
    </source>
</reference>
<protein>
    <submittedName>
        <fullName evidence="2">Uncharacterized protein</fullName>
    </submittedName>
</protein>
<dbReference type="EMBL" id="JACHIP010000002">
    <property type="protein sequence ID" value="MBB5057172.1"/>
    <property type="molecule type" value="Genomic_DNA"/>
</dbReference>
<comment type="caution">
    <text evidence="2">The sequence shown here is derived from an EMBL/GenBank/DDBJ whole genome shotgun (WGS) entry which is preliminary data.</text>
</comment>
<dbReference type="AlphaFoldDB" id="A0A7W7ZCA2"/>
<feature type="signal peptide" evidence="1">
    <location>
        <begin position="1"/>
        <end position="22"/>
    </location>
</feature>
<proteinExistence type="predicted"/>
<organism evidence="2 3">
    <name type="scientific">Granulicella aggregans</name>
    <dbReference type="NCBI Taxonomy" id="474949"/>
    <lineage>
        <taxon>Bacteria</taxon>
        <taxon>Pseudomonadati</taxon>
        <taxon>Acidobacteriota</taxon>
        <taxon>Terriglobia</taxon>
        <taxon>Terriglobales</taxon>
        <taxon>Acidobacteriaceae</taxon>
        <taxon>Granulicella</taxon>
    </lineage>
</organism>
<dbReference type="RefSeq" id="WP_184215718.1">
    <property type="nucleotide sequence ID" value="NZ_JACHIP010000002.1"/>
</dbReference>
<evidence type="ECO:0000313" key="2">
    <source>
        <dbReference type="EMBL" id="MBB5057172.1"/>
    </source>
</evidence>
<dbReference type="Proteomes" id="UP000540989">
    <property type="component" value="Unassembled WGS sequence"/>
</dbReference>
<evidence type="ECO:0000313" key="3">
    <source>
        <dbReference type="Proteomes" id="UP000540989"/>
    </source>
</evidence>
<keyword evidence="1" id="KW-0732">Signal</keyword>